<feature type="region of interest" description="Disordered" evidence="1">
    <location>
        <begin position="57"/>
        <end position="139"/>
    </location>
</feature>
<organism evidence="2 3">
    <name type="scientific">Neoarthrinium moseri</name>
    <dbReference type="NCBI Taxonomy" id="1658444"/>
    <lineage>
        <taxon>Eukaryota</taxon>
        <taxon>Fungi</taxon>
        <taxon>Dikarya</taxon>
        <taxon>Ascomycota</taxon>
        <taxon>Pezizomycotina</taxon>
        <taxon>Sordariomycetes</taxon>
        <taxon>Xylariomycetidae</taxon>
        <taxon>Amphisphaeriales</taxon>
        <taxon>Apiosporaceae</taxon>
        <taxon>Neoarthrinium</taxon>
    </lineage>
</organism>
<reference evidence="2" key="1">
    <citation type="submission" date="2021-03" db="EMBL/GenBank/DDBJ databases">
        <title>Revisited historic fungal species revealed as producer of novel bioactive compounds through whole genome sequencing and comparative genomics.</title>
        <authorList>
            <person name="Vignolle G.A."/>
            <person name="Hochenegger N."/>
            <person name="Mach R.L."/>
            <person name="Mach-Aigner A.R."/>
            <person name="Javad Rahimi M."/>
            <person name="Salim K.A."/>
            <person name="Chan C.M."/>
            <person name="Lim L.B.L."/>
            <person name="Cai F."/>
            <person name="Druzhinina I.S."/>
            <person name="U'Ren J.M."/>
            <person name="Derntl C."/>
        </authorList>
    </citation>
    <scope>NUCLEOTIDE SEQUENCE</scope>
    <source>
        <strain evidence="2">TUCIM 5799</strain>
    </source>
</reference>
<proteinExistence type="predicted"/>
<sequence length="177" mass="22114">MVKFTPPDPRKVLPSRADPEHRSKRKELEKKHGYGYTEPLVLAMLGVGLVWNIENQVSKHEKRKEEEEEEREKQREERRRRRRDDHGRSSTWDVRDGDRSDRSDRGSSRYDYRDDHRDDPRDYKYDTRDHRDEPRRLEFRDQEYRRYRDEYKDYRNDYRYADRRDGSVRRSNRRDSF</sequence>
<name>A0A9Q0AL23_9PEZI</name>
<dbReference type="AlphaFoldDB" id="A0A9Q0AL23"/>
<dbReference type="EMBL" id="JAFIMR010000039">
    <property type="protein sequence ID" value="KAI1857655.1"/>
    <property type="molecule type" value="Genomic_DNA"/>
</dbReference>
<protein>
    <submittedName>
        <fullName evidence="2">Uncharacterized protein</fullName>
    </submittedName>
</protein>
<feature type="compositionally biased region" description="Basic and acidic residues" evidence="1">
    <location>
        <begin position="57"/>
        <end position="77"/>
    </location>
</feature>
<dbReference type="Proteomes" id="UP000829685">
    <property type="component" value="Unassembled WGS sequence"/>
</dbReference>
<gene>
    <name evidence="2" type="ORF">JX265_011070</name>
</gene>
<feature type="compositionally biased region" description="Basic and acidic residues" evidence="1">
    <location>
        <begin position="17"/>
        <end position="32"/>
    </location>
</feature>
<evidence type="ECO:0000313" key="3">
    <source>
        <dbReference type="Proteomes" id="UP000829685"/>
    </source>
</evidence>
<accession>A0A9Q0AL23</accession>
<feature type="region of interest" description="Disordered" evidence="1">
    <location>
        <begin position="155"/>
        <end position="177"/>
    </location>
</feature>
<comment type="caution">
    <text evidence="2">The sequence shown here is derived from an EMBL/GenBank/DDBJ whole genome shotgun (WGS) entry which is preliminary data.</text>
</comment>
<feature type="compositionally biased region" description="Basic and acidic residues" evidence="1">
    <location>
        <begin position="84"/>
        <end position="139"/>
    </location>
</feature>
<keyword evidence="3" id="KW-1185">Reference proteome</keyword>
<feature type="region of interest" description="Disordered" evidence="1">
    <location>
        <begin position="1"/>
        <end position="37"/>
    </location>
</feature>
<evidence type="ECO:0000313" key="2">
    <source>
        <dbReference type="EMBL" id="KAI1857655.1"/>
    </source>
</evidence>
<evidence type="ECO:0000256" key="1">
    <source>
        <dbReference type="SAM" id="MobiDB-lite"/>
    </source>
</evidence>